<dbReference type="SMART" id="SM00164">
    <property type="entry name" value="TBC"/>
    <property type="match status" value="1"/>
</dbReference>
<proteinExistence type="predicted"/>
<dbReference type="Pfam" id="PF00566">
    <property type="entry name" value="RabGAP-TBC"/>
    <property type="match status" value="1"/>
</dbReference>
<sequence>MCDFYQRAVDLGYASAEDVVRRGIWGGELYMGGSDVLCGSGEYARGSRTWLWRHLDDEDVEEVELLPLPGSDDLVGQARALEGKKSVEEAREVSRVGIRRLTPSTTTSHPLSGVSANRGDEKAVKKQITGDQIRDSLEIIDLDLKRLLIHPMFTEEQCHVQNMKLLLYNYLVKNNVEYKQGFHEILGMIYLQIYDSNTDQEEKLKAVLKLFTKLMNPLNGVFYEEENLLKWESKVFRPMLLGLSPKIFSVIYSGHGKNHNNNLIWIIRWTRLLFIREIAKKGDILELWDHLLTLTSNQFSLFIASFISVMLLSIYDQVIAFSRDTSLDHDDLIEVLLLRYKDMNPNLDVLKYCQTAMDAADVFNVNENDRLFDICKSFLSWKFNESNEILNLHQTTRNMVITGIDTPTDIHRLRMEEKLKRRVLGRLKR</sequence>
<organism evidence="2 3">
    <name type="scientific">Nakaseomyces bracarensis</name>
    <dbReference type="NCBI Taxonomy" id="273131"/>
    <lineage>
        <taxon>Eukaryota</taxon>
        <taxon>Fungi</taxon>
        <taxon>Dikarya</taxon>
        <taxon>Ascomycota</taxon>
        <taxon>Saccharomycotina</taxon>
        <taxon>Saccharomycetes</taxon>
        <taxon>Saccharomycetales</taxon>
        <taxon>Saccharomycetaceae</taxon>
        <taxon>Nakaseomyces</taxon>
    </lineage>
</organism>
<feature type="domain" description="Rab-GAP TBC" evidence="1">
    <location>
        <begin position="42"/>
        <end position="295"/>
    </location>
</feature>
<dbReference type="InterPro" id="IPR035969">
    <property type="entry name" value="Rab-GAP_TBC_sf"/>
</dbReference>
<dbReference type="Gene3D" id="1.10.472.80">
    <property type="entry name" value="Ypt/Rab-GAP domain of gyp1p, domain 3"/>
    <property type="match status" value="1"/>
</dbReference>
<reference evidence="2 3" key="1">
    <citation type="submission" date="2024-05" db="EMBL/GenBank/DDBJ databases">
        <title>Long read based assembly of the Candida bracarensis genome reveals expanded adhesin content.</title>
        <authorList>
            <person name="Marcet-Houben M."/>
            <person name="Ksiezopolska E."/>
            <person name="Gabaldon T."/>
        </authorList>
    </citation>
    <scope>NUCLEOTIDE SEQUENCE [LARGE SCALE GENOMIC DNA]</scope>
    <source>
        <strain evidence="2 3">CBM6</strain>
    </source>
</reference>
<dbReference type="PROSITE" id="PS50086">
    <property type="entry name" value="TBC_RABGAP"/>
    <property type="match status" value="1"/>
</dbReference>
<dbReference type="InterPro" id="IPR000195">
    <property type="entry name" value="Rab-GAP-TBC_dom"/>
</dbReference>
<dbReference type="EMBL" id="JBEVYD010000002">
    <property type="protein sequence ID" value="KAL3235173.1"/>
    <property type="molecule type" value="Genomic_DNA"/>
</dbReference>
<keyword evidence="3" id="KW-1185">Reference proteome</keyword>
<evidence type="ECO:0000259" key="1">
    <source>
        <dbReference type="PROSITE" id="PS50086"/>
    </source>
</evidence>
<evidence type="ECO:0000313" key="3">
    <source>
        <dbReference type="Proteomes" id="UP001623330"/>
    </source>
</evidence>
<dbReference type="PANTHER" id="PTHR22957:SF27">
    <property type="entry name" value="TBC1 DOMAIN FAMILY MEMBER 13"/>
    <property type="match status" value="1"/>
</dbReference>
<dbReference type="Gene3D" id="1.10.8.270">
    <property type="entry name" value="putative rabgap domain of human tbc1 domain family member 14 like domains"/>
    <property type="match status" value="1"/>
</dbReference>
<accession>A0ABR4P0R9</accession>
<dbReference type="PANTHER" id="PTHR22957">
    <property type="entry name" value="TBC1 DOMAIN FAMILY MEMBER GTPASE-ACTIVATING PROTEIN"/>
    <property type="match status" value="1"/>
</dbReference>
<dbReference type="Proteomes" id="UP001623330">
    <property type="component" value="Unassembled WGS sequence"/>
</dbReference>
<name>A0ABR4P0R9_9SACH</name>
<gene>
    <name evidence="2" type="ORF">RNJ44_02961</name>
</gene>
<dbReference type="SUPFAM" id="SSF47923">
    <property type="entry name" value="Ypt/Rab-GAP domain of gyp1p"/>
    <property type="match status" value="2"/>
</dbReference>
<evidence type="ECO:0000313" key="2">
    <source>
        <dbReference type="EMBL" id="KAL3235173.1"/>
    </source>
</evidence>
<protein>
    <submittedName>
        <fullName evidence="2">GTPase-activating protein GYP6</fullName>
    </submittedName>
</protein>
<comment type="caution">
    <text evidence="2">The sequence shown here is derived from an EMBL/GenBank/DDBJ whole genome shotgun (WGS) entry which is preliminary data.</text>
</comment>